<sequence>MPTSTGQPLCLIVEDDPQVGLDLADALEEAGFFVAGPLTSGQSALDWLARFSPDVAVVAPILKDGVAGNLIGELHKQAVPFLVYPANTLSEGLPALASASWLNQTGSMGDIIQALMALLC</sequence>
<dbReference type="EMBL" id="VOSK01000189">
    <property type="protein sequence ID" value="MPR28992.1"/>
    <property type="molecule type" value="Genomic_DNA"/>
</dbReference>
<protein>
    <recommendedName>
        <fullName evidence="2">Response regulatory domain-containing protein</fullName>
    </recommendedName>
</protein>
<name>A0A5N7MPP1_9HYPH</name>
<dbReference type="OrthoDB" id="8018327at2"/>
<evidence type="ECO:0000259" key="2">
    <source>
        <dbReference type="PROSITE" id="PS50110"/>
    </source>
</evidence>
<evidence type="ECO:0000313" key="3">
    <source>
        <dbReference type="EMBL" id="MPR28992.1"/>
    </source>
</evidence>
<gene>
    <name evidence="3" type="ORF">FS320_28700</name>
</gene>
<dbReference type="SUPFAM" id="SSF52172">
    <property type="entry name" value="CheY-like"/>
    <property type="match status" value="1"/>
</dbReference>
<reference evidence="3 4" key="1">
    <citation type="journal article" date="2019" name="Syst. Appl. Microbiol.">
        <title>Microvirga tunisiensis sp. nov., a root nodule symbiotic bacterium isolated from Lupinus micranthus and L. luteus grown in Northern Tunisia.</title>
        <authorList>
            <person name="Msaddak A."/>
            <person name="Rejili M."/>
            <person name="Duran D."/>
            <person name="Mars M."/>
            <person name="Palacios J.M."/>
            <person name="Ruiz-Argueso T."/>
            <person name="Rey L."/>
            <person name="Imperial J."/>
        </authorList>
    </citation>
    <scope>NUCLEOTIDE SEQUENCE [LARGE SCALE GENOMIC DNA]</scope>
    <source>
        <strain evidence="3 4">Lmie10</strain>
    </source>
</reference>
<dbReference type="Gene3D" id="3.40.50.2300">
    <property type="match status" value="1"/>
</dbReference>
<dbReference type="Proteomes" id="UP000403266">
    <property type="component" value="Unassembled WGS sequence"/>
</dbReference>
<dbReference type="InterPro" id="IPR011006">
    <property type="entry name" value="CheY-like_superfamily"/>
</dbReference>
<keyword evidence="4" id="KW-1185">Reference proteome</keyword>
<dbReference type="RefSeq" id="WP_152715685.1">
    <property type="nucleotide sequence ID" value="NZ_VOSJ01000192.1"/>
</dbReference>
<comment type="caution">
    <text evidence="1">Lacks conserved residue(s) required for the propagation of feature annotation.</text>
</comment>
<dbReference type="GO" id="GO:0000160">
    <property type="term" value="P:phosphorelay signal transduction system"/>
    <property type="evidence" value="ECO:0007669"/>
    <property type="project" value="InterPro"/>
</dbReference>
<accession>A0A5N7MPP1</accession>
<dbReference type="InterPro" id="IPR001789">
    <property type="entry name" value="Sig_transdc_resp-reg_receiver"/>
</dbReference>
<dbReference type="AlphaFoldDB" id="A0A5N7MPP1"/>
<dbReference type="PROSITE" id="PS50110">
    <property type="entry name" value="RESPONSE_REGULATORY"/>
    <property type="match status" value="1"/>
</dbReference>
<evidence type="ECO:0000256" key="1">
    <source>
        <dbReference type="PROSITE-ProRule" id="PRU00169"/>
    </source>
</evidence>
<organism evidence="3 4">
    <name type="scientific">Microvirga tunisiensis</name>
    <dbReference type="NCBI Taxonomy" id="2108360"/>
    <lineage>
        <taxon>Bacteria</taxon>
        <taxon>Pseudomonadati</taxon>
        <taxon>Pseudomonadota</taxon>
        <taxon>Alphaproteobacteria</taxon>
        <taxon>Hyphomicrobiales</taxon>
        <taxon>Methylobacteriaceae</taxon>
        <taxon>Microvirga</taxon>
    </lineage>
</organism>
<evidence type="ECO:0000313" key="4">
    <source>
        <dbReference type="Proteomes" id="UP000403266"/>
    </source>
</evidence>
<feature type="domain" description="Response regulatory" evidence="2">
    <location>
        <begin position="9"/>
        <end position="119"/>
    </location>
</feature>
<comment type="caution">
    <text evidence="3">The sequence shown here is derived from an EMBL/GenBank/DDBJ whole genome shotgun (WGS) entry which is preliminary data.</text>
</comment>
<proteinExistence type="predicted"/>